<dbReference type="PANTHER" id="PTHR10445:SF0">
    <property type="entry name" value="GENERAL TRANSCRIPTION FACTOR IIF SUBUNIT 2"/>
    <property type="match status" value="1"/>
</dbReference>
<dbReference type="GeneID" id="39580135"/>
<evidence type="ECO:0000313" key="14">
    <source>
        <dbReference type="Proteomes" id="UP000272025"/>
    </source>
</evidence>
<organism evidence="13 14">
    <name type="scientific">Sodiomyces alkalinus (strain CBS 110278 / VKM F-3762 / F11)</name>
    <name type="common">Alkaliphilic filamentous fungus</name>
    <dbReference type="NCBI Taxonomy" id="1314773"/>
    <lineage>
        <taxon>Eukaryota</taxon>
        <taxon>Fungi</taxon>
        <taxon>Dikarya</taxon>
        <taxon>Ascomycota</taxon>
        <taxon>Pezizomycotina</taxon>
        <taxon>Sordariomycetes</taxon>
        <taxon>Hypocreomycetidae</taxon>
        <taxon>Glomerellales</taxon>
        <taxon>Plectosphaerellaceae</taxon>
        <taxon>Sodiomyces</taxon>
    </lineage>
</organism>
<dbReference type="Proteomes" id="UP000272025">
    <property type="component" value="Unassembled WGS sequence"/>
</dbReference>
<keyword evidence="13" id="KW-0396">Initiation factor</keyword>
<comment type="similarity">
    <text evidence="2">Belongs to the TFIIF beta subunit family.</text>
</comment>
<evidence type="ECO:0000256" key="9">
    <source>
        <dbReference type="ARBA" id="ARBA00081863"/>
    </source>
</evidence>
<dbReference type="AlphaFoldDB" id="A0A3N2Q084"/>
<dbReference type="Gene3D" id="1.10.10.10">
    <property type="entry name" value="Winged helix-like DNA-binding domain superfamily/Winged helix DNA-binding domain"/>
    <property type="match status" value="1"/>
</dbReference>
<dbReference type="InterPro" id="IPR036390">
    <property type="entry name" value="WH_DNA-bd_sf"/>
</dbReference>
<evidence type="ECO:0000259" key="11">
    <source>
        <dbReference type="Pfam" id="PF02270"/>
    </source>
</evidence>
<dbReference type="Pfam" id="PF02270">
    <property type="entry name" value="TFIIF_beta"/>
    <property type="match status" value="1"/>
</dbReference>
<feature type="domain" description="TFIIF beta subunit N-terminal" evidence="12">
    <location>
        <begin position="55"/>
        <end position="208"/>
    </location>
</feature>
<evidence type="ECO:0000256" key="4">
    <source>
        <dbReference type="ARBA" id="ARBA00023015"/>
    </source>
</evidence>
<keyword evidence="14" id="KW-1185">Reference proteome</keyword>
<proteinExistence type="inferred from homology"/>
<dbReference type="InterPro" id="IPR036388">
    <property type="entry name" value="WH-like_DNA-bd_sf"/>
</dbReference>
<reference evidence="13 14" key="1">
    <citation type="journal article" date="2018" name="Mol. Ecol.">
        <title>The obligate alkalophilic soda-lake fungus Sodiomyces alkalinus has shifted to a protein diet.</title>
        <authorList>
            <person name="Grum-Grzhimaylo A.A."/>
            <person name="Falkoski D.L."/>
            <person name="van den Heuvel J."/>
            <person name="Valero-Jimenez C.A."/>
            <person name="Min B."/>
            <person name="Choi I.G."/>
            <person name="Lipzen A."/>
            <person name="Daum C.G."/>
            <person name="Aanen D.K."/>
            <person name="Tsang A."/>
            <person name="Henrissat B."/>
            <person name="Bilanenko E.N."/>
            <person name="de Vries R.P."/>
            <person name="van Kan J.A.L."/>
            <person name="Grigoriev I.V."/>
            <person name="Debets A.J.M."/>
        </authorList>
    </citation>
    <scope>NUCLEOTIDE SEQUENCE [LARGE SCALE GENOMIC DNA]</scope>
    <source>
        <strain evidence="13 14">F11</strain>
    </source>
</reference>
<accession>A0A3N2Q084</accession>
<keyword evidence="5" id="KW-0238">DNA-binding</keyword>
<dbReference type="EMBL" id="ML119053">
    <property type="protein sequence ID" value="ROT40096.1"/>
    <property type="molecule type" value="Genomic_DNA"/>
</dbReference>
<comment type="subcellular location">
    <subcellularLocation>
        <location evidence="1">Nucleus</location>
    </subcellularLocation>
</comment>
<evidence type="ECO:0000256" key="7">
    <source>
        <dbReference type="ARBA" id="ARBA00023242"/>
    </source>
</evidence>
<dbReference type="InterPro" id="IPR003196">
    <property type="entry name" value="TFIIF_beta"/>
</dbReference>
<feature type="region of interest" description="Disordered" evidence="10">
    <location>
        <begin position="349"/>
        <end position="375"/>
    </location>
</feature>
<dbReference type="PANTHER" id="PTHR10445">
    <property type="entry name" value="GENERAL TRANSCRIPTION FACTOR IIF SUBUNIT 2"/>
    <property type="match status" value="1"/>
</dbReference>
<dbReference type="FunFam" id="1.10.10.10:FF:000035">
    <property type="entry name" value="General transcription factor IIF subunit 2"/>
    <property type="match status" value="1"/>
</dbReference>
<evidence type="ECO:0000259" key="12">
    <source>
        <dbReference type="Pfam" id="PF17683"/>
    </source>
</evidence>
<dbReference type="InterPro" id="IPR040504">
    <property type="entry name" value="TFIIF_beta_N"/>
</dbReference>
<keyword evidence="13" id="KW-0648">Protein biosynthesis</keyword>
<dbReference type="Pfam" id="PF17683">
    <property type="entry name" value="TFIIF_beta_N"/>
    <property type="match status" value="1"/>
</dbReference>
<evidence type="ECO:0000256" key="3">
    <source>
        <dbReference type="ARBA" id="ARBA00021453"/>
    </source>
</evidence>
<protein>
    <recommendedName>
        <fullName evidence="3">Transcription initiation factor IIF subunit beta</fullName>
    </recommendedName>
    <alternativeName>
        <fullName evidence="9">TFIIF medium subunit</fullName>
    </alternativeName>
    <alternativeName>
        <fullName evidence="8">TFIIF-beta</fullName>
    </alternativeName>
</protein>
<evidence type="ECO:0000256" key="1">
    <source>
        <dbReference type="ARBA" id="ARBA00004123"/>
    </source>
</evidence>
<evidence type="ECO:0000256" key="10">
    <source>
        <dbReference type="SAM" id="MobiDB-lite"/>
    </source>
</evidence>
<dbReference type="RefSeq" id="XP_028467902.1">
    <property type="nucleotide sequence ID" value="XM_028611657.1"/>
</dbReference>
<evidence type="ECO:0000256" key="6">
    <source>
        <dbReference type="ARBA" id="ARBA00023163"/>
    </source>
</evidence>
<dbReference type="OrthoDB" id="26094at2759"/>
<keyword evidence="7" id="KW-0539">Nucleus</keyword>
<name>A0A3N2Q084_SODAK</name>
<dbReference type="InterPro" id="IPR011039">
    <property type="entry name" value="TFIIF_interaction"/>
</dbReference>
<dbReference type="CDD" id="cd07980">
    <property type="entry name" value="TFIIF_beta"/>
    <property type="match status" value="1"/>
</dbReference>
<evidence type="ECO:0000256" key="2">
    <source>
        <dbReference type="ARBA" id="ARBA00009543"/>
    </source>
</evidence>
<keyword evidence="4" id="KW-0805">Transcription regulation</keyword>
<sequence>MAQPVQIKAESPYIKPDPDAFSGSAVALPDEDDLYEDAGDLEFFDSAVSQGSFDQAYLAKVPKEIWDAWSKLPDDADIEVGTMRQWDVIRPDGTIDHRFRMLLNTELAGHQLVPREYDLEMNPDISQNTYVFTEEDLPTFNTRSKARNDAASGIPAHLLRARTEKVKERPARKPFDRKAKWQPYYRKAIPKRTKIAARIQYEMGCKPVDNEENRAILQLKQMEAQKPKHTLKIVDHHQISGVIQQGSAAAQAKFGSFVKTTNAVKATKQKKLVNKAIRMDEAELREALLDAFTNRYQYWKMSVLKATFNQPEAYLRQELEKVAALNRSGPHANEWELKPEFKFIQNQALAESAPDAGPDEDDELDLVDVLPDAST</sequence>
<evidence type="ECO:0000256" key="8">
    <source>
        <dbReference type="ARBA" id="ARBA00081473"/>
    </source>
</evidence>
<dbReference type="GO" id="GO:0006367">
    <property type="term" value="P:transcription initiation at RNA polymerase II promoter"/>
    <property type="evidence" value="ECO:0007669"/>
    <property type="project" value="InterPro"/>
</dbReference>
<evidence type="ECO:0000313" key="13">
    <source>
        <dbReference type="EMBL" id="ROT40096.1"/>
    </source>
</evidence>
<keyword evidence="6" id="KW-0804">Transcription</keyword>
<dbReference type="GO" id="GO:0005674">
    <property type="term" value="C:transcription factor TFIIF complex"/>
    <property type="evidence" value="ECO:0007669"/>
    <property type="project" value="InterPro"/>
</dbReference>
<evidence type="ECO:0000256" key="5">
    <source>
        <dbReference type="ARBA" id="ARBA00023125"/>
    </source>
</evidence>
<dbReference type="STRING" id="1314773.A0A3N2Q084"/>
<dbReference type="GO" id="GO:0003743">
    <property type="term" value="F:translation initiation factor activity"/>
    <property type="evidence" value="ECO:0007669"/>
    <property type="project" value="UniProtKB-KW"/>
</dbReference>
<gene>
    <name evidence="13" type="ORF">SODALDRAFT_332258</name>
</gene>
<dbReference type="SUPFAM" id="SSF46785">
    <property type="entry name" value="Winged helix' DNA-binding domain"/>
    <property type="match status" value="1"/>
</dbReference>
<feature type="compositionally biased region" description="Acidic residues" evidence="10">
    <location>
        <begin position="357"/>
        <end position="366"/>
    </location>
</feature>
<feature type="domain" description="TFIIF beta subunit HTH" evidence="11">
    <location>
        <begin position="277"/>
        <end position="342"/>
    </location>
</feature>
<dbReference type="SUPFAM" id="SSF50916">
    <property type="entry name" value="Rap30/74 interaction domains"/>
    <property type="match status" value="1"/>
</dbReference>
<dbReference type="InterPro" id="IPR040450">
    <property type="entry name" value="TFIIF_beta_HTH"/>
</dbReference>
<dbReference type="GO" id="GO:0003677">
    <property type="term" value="F:DNA binding"/>
    <property type="evidence" value="ECO:0007669"/>
    <property type="project" value="UniProtKB-KW"/>
</dbReference>